<gene>
    <name evidence="1" type="ORF">NA56DRAFT_664564</name>
</gene>
<accession>A0A2J6PKX9</accession>
<proteinExistence type="predicted"/>
<dbReference type="Proteomes" id="UP000235672">
    <property type="component" value="Unassembled WGS sequence"/>
</dbReference>
<dbReference type="OrthoDB" id="674604at2759"/>
<protein>
    <recommendedName>
        <fullName evidence="3">Heterokaryon incompatibility domain-containing protein</fullName>
    </recommendedName>
</protein>
<organism evidence="1 2">
    <name type="scientific">Hyaloscypha hepaticicola</name>
    <dbReference type="NCBI Taxonomy" id="2082293"/>
    <lineage>
        <taxon>Eukaryota</taxon>
        <taxon>Fungi</taxon>
        <taxon>Dikarya</taxon>
        <taxon>Ascomycota</taxon>
        <taxon>Pezizomycotina</taxon>
        <taxon>Leotiomycetes</taxon>
        <taxon>Helotiales</taxon>
        <taxon>Hyaloscyphaceae</taxon>
        <taxon>Hyaloscypha</taxon>
    </lineage>
</organism>
<dbReference type="AlphaFoldDB" id="A0A2J6PKX9"/>
<name>A0A2J6PKX9_9HELO</name>
<keyword evidence="2" id="KW-1185">Reference proteome</keyword>
<dbReference type="STRING" id="1745343.A0A2J6PKX9"/>
<sequence length="436" mass="50822">MYFWYQQAEVCYVYLADISSKELAKSAYPLGNHSSFCESKWFTRGWTLQELIAPKDVYFYSSEWELIGKKADMLEVLHKVTEIHPGALKGTPIKRFSVAERMSWAAKRETTRSEDMAYCLMGIFDVNMPLLYGEGMDKAFIRFQEEIMRSSDDQSILPEWMRRQHQINFQVCWPLTRSLRLQLYLAHMDEDGKCIAYLDCWERGHQRLGTLAISLQRLAGLDNEWPQSSTAQFARIQCASLLRHKHDNLKPQNSGYKTIYVRQDQDLDFQKPKQLSKYVRLVINEAQPPPDRVHPLSQWDPLTGLFKMRKEMHAKQGAALFTQSGNNYLVIFGLSKSGLWTIVDDAGSAGNPFLPYESYQSTKKEDDKWEYEDKRLIYQAGQMFPRPSKTELKMTAIAKRGEHFKTPIWIVVVESKEVARYTPEQERVMEMLRNDS</sequence>
<dbReference type="PANTHER" id="PTHR10622">
    <property type="entry name" value="HET DOMAIN-CONTAINING PROTEIN"/>
    <property type="match status" value="1"/>
</dbReference>
<evidence type="ECO:0000313" key="2">
    <source>
        <dbReference type="Proteomes" id="UP000235672"/>
    </source>
</evidence>
<evidence type="ECO:0000313" key="1">
    <source>
        <dbReference type="EMBL" id="PMD14701.1"/>
    </source>
</evidence>
<dbReference type="EMBL" id="KZ613520">
    <property type="protein sequence ID" value="PMD14701.1"/>
    <property type="molecule type" value="Genomic_DNA"/>
</dbReference>
<dbReference type="PANTHER" id="PTHR10622:SF12">
    <property type="entry name" value="HET DOMAIN-CONTAINING PROTEIN"/>
    <property type="match status" value="1"/>
</dbReference>
<reference evidence="1 2" key="1">
    <citation type="submission" date="2016-05" db="EMBL/GenBank/DDBJ databases">
        <title>A degradative enzymes factory behind the ericoid mycorrhizal symbiosis.</title>
        <authorList>
            <consortium name="DOE Joint Genome Institute"/>
            <person name="Martino E."/>
            <person name="Morin E."/>
            <person name="Grelet G."/>
            <person name="Kuo A."/>
            <person name="Kohler A."/>
            <person name="Daghino S."/>
            <person name="Barry K."/>
            <person name="Choi C."/>
            <person name="Cichocki N."/>
            <person name="Clum A."/>
            <person name="Copeland A."/>
            <person name="Hainaut M."/>
            <person name="Haridas S."/>
            <person name="Labutti K."/>
            <person name="Lindquist E."/>
            <person name="Lipzen A."/>
            <person name="Khouja H.-R."/>
            <person name="Murat C."/>
            <person name="Ohm R."/>
            <person name="Olson A."/>
            <person name="Spatafora J."/>
            <person name="Veneault-Fourrey C."/>
            <person name="Henrissat B."/>
            <person name="Grigoriev I."/>
            <person name="Martin F."/>
            <person name="Perotto S."/>
        </authorList>
    </citation>
    <scope>NUCLEOTIDE SEQUENCE [LARGE SCALE GENOMIC DNA]</scope>
    <source>
        <strain evidence="1 2">UAMH 7357</strain>
    </source>
</reference>
<evidence type="ECO:0008006" key="3">
    <source>
        <dbReference type="Google" id="ProtNLM"/>
    </source>
</evidence>